<sequence>MARVLAPMLATAGPVPADDDLRYAYEFKYDGIRCLAQIAAIPAV</sequence>
<reference evidence="1 2" key="1">
    <citation type="submission" date="2023-07" db="EMBL/GenBank/DDBJ databases">
        <title>Sorghum-associated microbial communities from plants grown in Nebraska, USA.</title>
        <authorList>
            <person name="Schachtman D."/>
        </authorList>
    </citation>
    <scope>NUCLEOTIDE SEQUENCE [LARGE SCALE GENOMIC DNA]</scope>
    <source>
        <strain evidence="1 2">4272</strain>
    </source>
</reference>
<organism evidence="1 2">
    <name type="scientific">Nocardia kruczakiae</name>
    <dbReference type="NCBI Taxonomy" id="261477"/>
    <lineage>
        <taxon>Bacteria</taxon>
        <taxon>Bacillati</taxon>
        <taxon>Actinomycetota</taxon>
        <taxon>Actinomycetes</taxon>
        <taxon>Mycobacteriales</taxon>
        <taxon>Nocardiaceae</taxon>
        <taxon>Nocardia</taxon>
    </lineage>
</organism>
<evidence type="ECO:0000313" key="1">
    <source>
        <dbReference type="EMBL" id="MDR7172938.1"/>
    </source>
</evidence>
<evidence type="ECO:0000313" key="2">
    <source>
        <dbReference type="Proteomes" id="UP001251217"/>
    </source>
</evidence>
<protein>
    <submittedName>
        <fullName evidence="1">ATP-dependent DNA ligase</fullName>
    </submittedName>
</protein>
<dbReference type="Proteomes" id="UP001251217">
    <property type="component" value="Unassembled WGS sequence"/>
</dbReference>
<gene>
    <name evidence="1" type="ORF">J2W56_006704</name>
</gene>
<comment type="caution">
    <text evidence="1">The sequence shown here is derived from an EMBL/GenBank/DDBJ whole genome shotgun (WGS) entry which is preliminary data.</text>
</comment>
<keyword evidence="2" id="KW-1185">Reference proteome</keyword>
<dbReference type="EMBL" id="JAVDWW010000016">
    <property type="protein sequence ID" value="MDR7172938.1"/>
    <property type="molecule type" value="Genomic_DNA"/>
</dbReference>
<accession>A0ABU1XQU8</accession>
<keyword evidence="1" id="KW-0436">Ligase</keyword>
<dbReference type="SUPFAM" id="SSF56091">
    <property type="entry name" value="DNA ligase/mRNA capping enzyme, catalytic domain"/>
    <property type="match status" value="1"/>
</dbReference>
<proteinExistence type="predicted"/>
<name>A0ABU1XQU8_9NOCA</name>
<dbReference type="GO" id="GO:0016874">
    <property type="term" value="F:ligase activity"/>
    <property type="evidence" value="ECO:0007669"/>
    <property type="project" value="UniProtKB-KW"/>
</dbReference>